<name>A0A6V8QRX7_TRIAP</name>
<accession>A0A6V8QRX7</accession>
<dbReference type="Gene3D" id="3.30.160.60">
    <property type="entry name" value="Classic Zinc Finger"/>
    <property type="match status" value="1"/>
</dbReference>
<dbReference type="EMBL" id="BLZH01000004">
    <property type="protein sequence ID" value="GFP55095.1"/>
    <property type="molecule type" value="Genomic_DNA"/>
</dbReference>
<proteinExistence type="predicted"/>
<evidence type="ECO:0000313" key="2">
    <source>
        <dbReference type="Proteomes" id="UP000517252"/>
    </source>
</evidence>
<evidence type="ECO:0008006" key="3">
    <source>
        <dbReference type="Google" id="ProtNLM"/>
    </source>
</evidence>
<evidence type="ECO:0000313" key="1">
    <source>
        <dbReference type="EMBL" id="GFP55095.1"/>
    </source>
</evidence>
<dbReference type="Proteomes" id="UP000517252">
    <property type="component" value="Unassembled WGS sequence"/>
</dbReference>
<sequence length="231" mass="25790">MSSEFDKYFQEFLSDGLDTFDFDAYCSTGDGLDGNDFDSNTLADVPSQHAVEGGQSNGISLAEGQSATLTSPGQSEPFGRVSDLTRHVRSVHEAARGHICPYESCPAHTDGFKRQDKLRKHLRENHPRVRCQQAHCYAIVSGAEPGSYECAIGLCQFSPASHFHMDQLKRHIRVHHKMSWDACLNVMAKLRVFDSTTVRSEHLSNSNRKVEWEKCSVCVPQQMAEVMEPIG</sequence>
<reference evidence="1 2" key="1">
    <citation type="submission" date="2020-07" db="EMBL/GenBank/DDBJ databases">
        <title>Trichoderma asperellum IC-1 whole genome shotgun sequence.</title>
        <authorList>
            <person name="Kanamasa S."/>
            <person name="Takahashi H."/>
        </authorList>
    </citation>
    <scope>NUCLEOTIDE SEQUENCE [LARGE SCALE GENOMIC DNA]</scope>
    <source>
        <strain evidence="1 2">IC-1</strain>
    </source>
</reference>
<gene>
    <name evidence="1" type="ORF">TASIC1_0004072000</name>
</gene>
<organism evidence="1 2">
    <name type="scientific">Trichoderma asperellum</name>
    <name type="common">Filamentous fungus</name>
    <dbReference type="NCBI Taxonomy" id="101201"/>
    <lineage>
        <taxon>Eukaryota</taxon>
        <taxon>Fungi</taxon>
        <taxon>Dikarya</taxon>
        <taxon>Ascomycota</taxon>
        <taxon>Pezizomycotina</taxon>
        <taxon>Sordariomycetes</taxon>
        <taxon>Hypocreomycetidae</taxon>
        <taxon>Hypocreales</taxon>
        <taxon>Hypocreaceae</taxon>
        <taxon>Trichoderma</taxon>
    </lineage>
</organism>
<dbReference type="OrthoDB" id="2687452at2759"/>
<protein>
    <recommendedName>
        <fullName evidence="3">C2H2-type domain-containing protein</fullName>
    </recommendedName>
</protein>
<comment type="caution">
    <text evidence="1">The sequence shown here is derived from an EMBL/GenBank/DDBJ whole genome shotgun (WGS) entry which is preliminary data.</text>
</comment>
<dbReference type="AlphaFoldDB" id="A0A6V8QRX7"/>